<name>A0ACB6Q983_9PLEO</name>
<dbReference type="EMBL" id="MU003549">
    <property type="protein sequence ID" value="KAF2463513.1"/>
    <property type="molecule type" value="Genomic_DNA"/>
</dbReference>
<reference evidence="1" key="1">
    <citation type="journal article" date="2020" name="Stud. Mycol.">
        <title>101 Dothideomycetes genomes: a test case for predicting lifestyles and emergence of pathogens.</title>
        <authorList>
            <person name="Haridas S."/>
            <person name="Albert R."/>
            <person name="Binder M."/>
            <person name="Bloem J."/>
            <person name="Labutti K."/>
            <person name="Salamov A."/>
            <person name="Andreopoulos B."/>
            <person name="Baker S."/>
            <person name="Barry K."/>
            <person name="Bills G."/>
            <person name="Bluhm B."/>
            <person name="Cannon C."/>
            <person name="Castanera R."/>
            <person name="Culley D."/>
            <person name="Daum C."/>
            <person name="Ezra D."/>
            <person name="Gonzalez J."/>
            <person name="Henrissat B."/>
            <person name="Kuo A."/>
            <person name="Liang C."/>
            <person name="Lipzen A."/>
            <person name="Lutzoni F."/>
            <person name="Magnuson J."/>
            <person name="Mondo S."/>
            <person name="Nolan M."/>
            <person name="Ohm R."/>
            <person name="Pangilinan J."/>
            <person name="Park H.-J."/>
            <person name="Ramirez L."/>
            <person name="Alfaro M."/>
            <person name="Sun H."/>
            <person name="Tritt A."/>
            <person name="Yoshinaga Y."/>
            <person name="Zwiers L.-H."/>
            <person name="Turgeon B."/>
            <person name="Goodwin S."/>
            <person name="Spatafora J."/>
            <person name="Crous P."/>
            <person name="Grigoriev I."/>
        </authorList>
    </citation>
    <scope>NUCLEOTIDE SEQUENCE</scope>
    <source>
        <strain evidence="1">ATCC 200398</strain>
    </source>
</reference>
<protein>
    <submittedName>
        <fullName evidence="1">Uncharacterized protein</fullName>
    </submittedName>
</protein>
<gene>
    <name evidence="1" type="ORF">BDR25DRAFT_347165</name>
</gene>
<sequence length="917" mass="102905">MASSRTYIPSIALLRALSRPGPPKCSFVYRTDIQCRRGKSSQPPKPLKKKTPAQIYHDTLRKAYKATGIEMPKPRKGRAQSYQDMLDMGLSGISYVQMDEHGNEQVIDQIKSEEEFQRWQKRDRMLKEDATNPNYDDTELRKMLLDDLMRHPSFSHLREELQEMKEEQISKEEEERQEKEMEKEVDEEIKDLVTKQKVIMHDSWQEMIDDPDYADAKEMLLDVQSRWAEFDMMSDDPELEAAFQRLTDKLQTIPAFQKKLAESGDRGDAELRELEEMEQQLDKSEEEWSQRKKEEEETEKALASNEGTAEEINILLRQIQELLAAIGGDSELEGELEELLHQDPFKEVQDELDAEFDFEKLAKDISDGLDKLKNAPTPEELEKDENDAELQAKVDKIMDDPKLLEKLAFIKELMKERKRDITQFGGDAPDPATLYKSELTTFGQQLKIAERDPEHLAAIRRLRIHLLPPFNISPALRSLNQALKFAYLGANDDVRRILWRAYSKARTIPTLLQNIPDDAWDMLWYSQAVKWRSNQNRENHLRILLQDLVSVGKDGPPTKPEQLMGQGQPEDVQGENEPTPMEQALELARVAKAEFSSMEAATSVRIPRPAKANSITIHVSNGVTGFVLCISPSPFSQPPLQYLALPLAGRIAAMSSTLIGPVPTLFIPPFSCLNVITSGADPNIYASSTSLFIGNFNGFYKGNNYLKAASDCYPSSTTGLNFWGNYYWSPAYCPQGHTPAFAAAPTAAFQSSGDLITKSLDKSQYIWGDGVPVAWESSDTDILSLIAKVTATAVSSMVSGTGVLPTSIFASRTSTTSTPTHTPISAAGSSSPNTGVKVGIGVGVSIGVLAILGILSWFLWRRRRISTTPQIVELEGSTDAQKYAAGWADNIPKPRLPPQEMAGYREERVELSAEAHR</sequence>
<organism evidence="1 2">
    <name type="scientific">Lindgomyces ingoldianus</name>
    <dbReference type="NCBI Taxonomy" id="673940"/>
    <lineage>
        <taxon>Eukaryota</taxon>
        <taxon>Fungi</taxon>
        <taxon>Dikarya</taxon>
        <taxon>Ascomycota</taxon>
        <taxon>Pezizomycotina</taxon>
        <taxon>Dothideomycetes</taxon>
        <taxon>Pleosporomycetidae</taxon>
        <taxon>Pleosporales</taxon>
        <taxon>Lindgomycetaceae</taxon>
        <taxon>Lindgomyces</taxon>
    </lineage>
</organism>
<accession>A0ACB6Q983</accession>
<dbReference type="Proteomes" id="UP000799755">
    <property type="component" value="Unassembled WGS sequence"/>
</dbReference>
<evidence type="ECO:0000313" key="1">
    <source>
        <dbReference type="EMBL" id="KAF2463513.1"/>
    </source>
</evidence>
<keyword evidence="2" id="KW-1185">Reference proteome</keyword>
<comment type="caution">
    <text evidence="1">The sequence shown here is derived from an EMBL/GenBank/DDBJ whole genome shotgun (WGS) entry which is preliminary data.</text>
</comment>
<evidence type="ECO:0000313" key="2">
    <source>
        <dbReference type="Proteomes" id="UP000799755"/>
    </source>
</evidence>
<proteinExistence type="predicted"/>